<keyword evidence="4" id="KW-0804">Transcription</keyword>
<dbReference type="Gene3D" id="1.10.1660.10">
    <property type="match status" value="1"/>
</dbReference>
<dbReference type="InterPro" id="IPR047057">
    <property type="entry name" value="MerR_fam"/>
</dbReference>
<dbReference type="InterPro" id="IPR000551">
    <property type="entry name" value="MerR-type_HTH_dom"/>
</dbReference>
<dbReference type="PANTHER" id="PTHR30204">
    <property type="entry name" value="REDOX-CYCLING DRUG-SENSING TRANSCRIPTIONAL ACTIVATOR SOXR"/>
    <property type="match status" value="1"/>
</dbReference>
<evidence type="ECO:0000256" key="3">
    <source>
        <dbReference type="ARBA" id="ARBA00023125"/>
    </source>
</evidence>
<dbReference type="EMBL" id="FQZK01000041">
    <property type="protein sequence ID" value="SHK90243.1"/>
    <property type="molecule type" value="Genomic_DNA"/>
</dbReference>
<keyword evidence="3 6" id="KW-0238">DNA-binding</keyword>
<proteinExistence type="predicted"/>
<dbReference type="STRING" id="758803.SAMN05421803_14120"/>
<evidence type="ECO:0000259" key="5">
    <source>
        <dbReference type="PROSITE" id="PS50937"/>
    </source>
</evidence>
<dbReference type="Proteomes" id="UP000184452">
    <property type="component" value="Unassembled WGS sequence"/>
</dbReference>
<dbReference type="CDD" id="cd04780">
    <property type="entry name" value="HTH_MerR-like_sg5"/>
    <property type="match status" value="1"/>
</dbReference>
<sequence length="222" mass="24341">MSVMRIAELSERAGVPIPTIKYYLREGLLPRGEATGRNQASYGAEHLSRLRLVRALTTVGGLSVATVRTVLDEVGGPGVGLHSQLGLVMRRLPLVGADIEPQDRDRERARELVARHGWFFYPDHPALEALAVVLAGHREAGHPVSDADLDRYAGAVEAFAEIDLDRLDGLPEGEDVLEGAVVKTVLGDTLITVLRRLAQIDESAQRNLGEDERRARREMREG</sequence>
<keyword evidence="1" id="KW-0678">Repressor</keyword>
<accession>A0A1M6W915</accession>
<dbReference type="PRINTS" id="PR00040">
    <property type="entry name" value="HTHMERR"/>
</dbReference>
<dbReference type="SUPFAM" id="SSF46955">
    <property type="entry name" value="Putative DNA-binding domain"/>
    <property type="match status" value="1"/>
</dbReference>
<reference evidence="6 7" key="1">
    <citation type="submission" date="2016-11" db="EMBL/GenBank/DDBJ databases">
        <authorList>
            <person name="Jaros S."/>
            <person name="Januszkiewicz K."/>
            <person name="Wedrychowicz H."/>
        </authorList>
    </citation>
    <scope>NUCLEOTIDE SEQUENCE [LARGE SCALE GENOMIC DNA]</scope>
    <source>
        <strain evidence="6 7">CGMCC 4.5723</strain>
    </source>
</reference>
<keyword evidence="7" id="KW-1185">Reference proteome</keyword>
<dbReference type="SMART" id="SM00422">
    <property type="entry name" value="HTH_MERR"/>
    <property type="match status" value="1"/>
</dbReference>
<evidence type="ECO:0000313" key="6">
    <source>
        <dbReference type="EMBL" id="SHK90243.1"/>
    </source>
</evidence>
<dbReference type="InterPro" id="IPR009061">
    <property type="entry name" value="DNA-bd_dom_put_sf"/>
</dbReference>
<feature type="domain" description="HTH merR-type" evidence="5">
    <location>
        <begin position="3"/>
        <end position="73"/>
    </location>
</feature>
<evidence type="ECO:0000256" key="1">
    <source>
        <dbReference type="ARBA" id="ARBA00022491"/>
    </source>
</evidence>
<dbReference type="GO" id="GO:0003700">
    <property type="term" value="F:DNA-binding transcription factor activity"/>
    <property type="evidence" value="ECO:0007669"/>
    <property type="project" value="InterPro"/>
</dbReference>
<dbReference type="PROSITE" id="PS50937">
    <property type="entry name" value="HTH_MERR_2"/>
    <property type="match status" value="1"/>
</dbReference>
<dbReference type="AlphaFoldDB" id="A0A1M6W915"/>
<dbReference type="GO" id="GO:0003677">
    <property type="term" value="F:DNA binding"/>
    <property type="evidence" value="ECO:0007669"/>
    <property type="project" value="UniProtKB-KW"/>
</dbReference>
<dbReference type="PANTHER" id="PTHR30204:SF69">
    <property type="entry name" value="MERR-FAMILY TRANSCRIPTIONAL REGULATOR"/>
    <property type="match status" value="1"/>
</dbReference>
<protein>
    <submittedName>
        <fullName evidence="6">DNA-binding transcriptional regulator, MerR family</fullName>
    </submittedName>
</protein>
<keyword evidence="2" id="KW-0805">Transcription regulation</keyword>
<dbReference type="Pfam" id="PF13411">
    <property type="entry name" value="MerR_1"/>
    <property type="match status" value="1"/>
</dbReference>
<evidence type="ECO:0000256" key="4">
    <source>
        <dbReference type="ARBA" id="ARBA00023163"/>
    </source>
</evidence>
<organism evidence="6 7">
    <name type="scientific">Nocardiopsis flavescens</name>
    <dbReference type="NCBI Taxonomy" id="758803"/>
    <lineage>
        <taxon>Bacteria</taxon>
        <taxon>Bacillati</taxon>
        <taxon>Actinomycetota</taxon>
        <taxon>Actinomycetes</taxon>
        <taxon>Streptosporangiales</taxon>
        <taxon>Nocardiopsidaceae</taxon>
        <taxon>Nocardiopsis</taxon>
    </lineage>
</organism>
<evidence type="ECO:0000256" key="2">
    <source>
        <dbReference type="ARBA" id="ARBA00023015"/>
    </source>
</evidence>
<evidence type="ECO:0000313" key="7">
    <source>
        <dbReference type="Proteomes" id="UP000184452"/>
    </source>
</evidence>
<name>A0A1M6W915_9ACTN</name>
<gene>
    <name evidence="6" type="ORF">SAMN05421803_14120</name>
</gene>